<evidence type="ECO:0000256" key="2">
    <source>
        <dbReference type="ARBA" id="ARBA00022801"/>
    </source>
</evidence>
<keyword evidence="2 4" id="KW-0378">Hydrolase</keyword>
<evidence type="ECO:0000259" key="3">
    <source>
        <dbReference type="PROSITE" id="PS51462"/>
    </source>
</evidence>
<proteinExistence type="predicted"/>
<dbReference type="Gene3D" id="3.90.79.10">
    <property type="entry name" value="Nucleoside Triphosphate Pyrophosphohydrolase"/>
    <property type="match status" value="1"/>
</dbReference>
<dbReference type="InterPro" id="IPR015797">
    <property type="entry name" value="NUDIX_hydrolase-like_dom_sf"/>
</dbReference>
<gene>
    <name evidence="4" type="ORF">BC938DRAFT_479071</name>
</gene>
<feature type="domain" description="Nudix hydrolase" evidence="3">
    <location>
        <begin position="129"/>
        <end position="286"/>
    </location>
</feature>
<dbReference type="EMBL" id="RBNJ01003657">
    <property type="protein sequence ID" value="RUS30689.1"/>
    <property type="molecule type" value="Genomic_DNA"/>
</dbReference>
<keyword evidence="5" id="KW-1185">Reference proteome</keyword>
<reference evidence="4 5" key="1">
    <citation type="journal article" date="2018" name="New Phytol.">
        <title>Phylogenomics of Endogonaceae and evolution of mycorrhizas within Mucoromycota.</title>
        <authorList>
            <person name="Chang Y."/>
            <person name="Desiro A."/>
            <person name="Na H."/>
            <person name="Sandor L."/>
            <person name="Lipzen A."/>
            <person name="Clum A."/>
            <person name="Barry K."/>
            <person name="Grigoriev I.V."/>
            <person name="Martin F.M."/>
            <person name="Stajich J.E."/>
            <person name="Smith M.E."/>
            <person name="Bonito G."/>
            <person name="Spatafora J.W."/>
        </authorList>
    </citation>
    <scope>NUCLEOTIDE SEQUENCE [LARGE SCALE GENOMIC DNA]</scope>
    <source>
        <strain evidence="4 5">AD002</strain>
    </source>
</reference>
<organism evidence="4 5">
    <name type="scientific">Jimgerdemannia flammicorona</name>
    <dbReference type="NCBI Taxonomy" id="994334"/>
    <lineage>
        <taxon>Eukaryota</taxon>
        <taxon>Fungi</taxon>
        <taxon>Fungi incertae sedis</taxon>
        <taxon>Mucoromycota</taxon>
        <taxon>Mucoromycotina</taxon>
        <taxon>Endogonomycetes</taxon>
        <taxon>Endogonales</taxon>
        <taxon>Endogonaceae</taxon>
        <taxon>Jimgerdemannia</taxon>
    </lineage>
</organism>
<name>A0A433QLP4_9FUNG</name>
<protein>
    <submittedName>
        <fullName evidence="4">Nucleoside diphosphate-sugar hydrolase of the mutt family</fullName>
    </submittedName>
</protein>
<dbReference type="GO" id="GO:0080042">
    <property type="term" value="F:ADP-glucose pyrophosphohydrolase activity"/>
    <property type="evidence" value="ECO:0007669"/>
    <property type="project" value="TreeGrafter"/>
</dbReference>
<sequence length="296" mass="32896">MSHPLALLFLSLCFNNSRQRRLYLRSLSNNPKHRTHSTMSHTITIANQTISLTSTNPDIQLDKVLDFQPFKDWIATFDREQRDHKTKVTIKGVEVQSVDMFGPKIGFVKFKTDVEFVDNGKKVPGVVFMRGGAVSVLLLLRSHDDEDKTERVILTTQPRLAVPSLSFPELPAGMLDGSGNFAGTAAKEIEEETGLRIKDSELTDLTDLAYGSSWRGVYPSAGGSDEFLRLFVCVKHLSAAEIHDLEGKLTGLRDHGEAISLKIVPLRDLWRSAPDAKALASIALYDALKREGKLHV</sequence>
<dbReference type="GO" id="GO:0080041">
    <property type="term" value="F:ADP-ribose pyrophosphohydrolase activity"/>
    <property type="evidence" value="ECO:0007669"/>
    <property type="project" value="TreeGrafter"/>
</dbReference>
<evidence type="ECO:0000313" key="4">
    <source>
        <dbReference type="EMBL" id="RUS30689.1"/>
    </source>
</evidence>
<dbReference type="CDD" id="cd03424">
    <property type="entry name" value="NUDIX_ADPRase_Nudt5_UGPPase_Nudt14"/>
    <property type="match status" value="1"/>
</dbReference>
<evidence type="ECO:0000313" key="5">
    <source>
        <dbReference type="Proteomes" id="UP000274822"/>
    </source>
</evidence>
<dbReference type="InterPro" id="IPR000086">
    <property type="entry name" value="NUDIX_hydrolase_dom"/>
</dbReference>
<dbReference type="PANTHER" id="PTHR11839:SF18">
    <property type="entry name" value="NUDIX HYDROLASE DOMAIN-CONTAINING PROTEIN"/>
    <property type="match status" value="1"/>
</dbReference>
<comment type="caution">
    <text evidence="4">The sequence shown here is derived from an EMBL/GenBank/DDBJ whole genome shotgun (WGS) entry which is preliminary data.</text>
</comment>
<dbReference type="GO" id="GO:0006753">
    <property type="term" value="P:nucleoside phosphate metabolic process"/>
    <property type="evidence" value="ECO:0007669"/>
    <property type="project" value="TreeGrafter"/>
</dbReference>
<dbReference type="AlphaFoldDB" id="A0A433QLP4"/>
<dbReference type="PANTHER" id="PTHR11839">
    <property type="entry name" value="UDP/ADP-SUGAR PYROPHOSPHATASE"/>
    <property type="match status" value="1"/>
</dbReference>
<accession>A0A433QLP4</accession>
<evidence type="ECO:0000256" key="1">
    <source>
        <dbReference type="ARBA" id="ARBA00001946"/>
    </source>
</evidence>
<dbReference type="Pfam" id="PF00293">
    <property type="entry name" value="NUDIX"/>
    <property type="match status" value="1"/>
</dbReference>
<dbReference type="Proteomes" id="UP000274822">
    <property type="component" value="Unassembled WGS sequence"/>
</dbReference>
<dbReference type="PROSITE" id="PS51462">
    <property type="entry name" value="NUDIX"/>
    <property type="match status" value="1"/>
</dbReference>
<dbReference type="SUPFAM" id="SSF55811">
    <property type="entry name" value="Nudix"/>
    <property type="match status" value="1"/>
</dbReference>
<comment type="cofactor">
    <cofactor evidence="1">
        <name>Mg(2+)</name>
        <dbReference type="ChEBI" id="CHEBI:18420"/>
    </cofactor>
</comment>
<dbReference type="GO" id="GO:0019693">
    <property type="term" value="P:ribose phosphate metabolic process"/>
    <property type="evidence" value="ECO:0007669"/>
    <property type="project" value="TreeGrafter"/>
</dbReference>